<proteinExistence type="predicted"/>
<organism evidence="1 2">
    <name type="scientific">Streptomyces arboris</name>
    <dbReference type="NCBI Taxonomy" id="2600619"/>
    <lineage>
        <taxon>Bacteria</taxon>
        <taxon>Bacillati</taxon>
        <taxon>Actinomycetota</taxon>
        <taxon>Actinomycetes</taxon>
        <taxon>Kitasatosporales</taxon>
        <taxon>Streptomycetaceae</taxon>
        <taxon>Streptomyces</taxon>
    </lineage>
</organism>
<reference evidence="1 2" key="1">
    <citation type="submission" date="2019-09" db="EMBL/GenBank/DDBJ databases">
        <authorList>
            <person name="Liu P."/>
        </authorList>
    </citation>
    <scope>NUCLEOTIDE SEQUENCE [LARGE SCALE GENOMIC DNA]</scope>
    <source>
        <strain evidence="1 2">TRM68085</strain>
    </source>
</reference>
<accession>A0A5N5EIA1</accession>
<keyword evidence="2" id="KW-1185">Reference proteome</keyword>
<dbReference type="Proteomes" id="UP000326907">
    <property type="component" value="Unassembled WGS sequence"/>
</dbReference>
<comment type="caution">
    <text evidence="1">The sequence shown here is derived from an EMBL/GenBank/DDBJ whole genome shotgun (WGS) entry which is preliminary data.</text>
</comment>
<dbReference type="EMBL" id="VYUA01000021">
    <property type="protein sequence ID" value="KAB2590367.1"/>
    <property type="molecule type" value="Genomic_DNA"/>
</dbReference>
<evidence type="ECO:0000313" key="1">
    <source>
        <dbReference type="EMBL" id="KAB2590367.1"/>
    </source>
</evidence>
<evidence type="ECO:0000313" key="2">
    <source>
        <dbReference type="Proteomes" id="UP000326907"/>
    </source>
</evidence>
<sequence length="99" mass="10655">MMFDGKGRAMRLLPWTNDFGAPCWLSTTNPDSRIARMADELEAAMIASAEEVLAEAKELLAESVVGEQELRFAGTRLVESLGDTLRIAASRGGRLEGAG</sequence>
<name>A0A5N5EIA1_9ACTN</name>
<gene>
    <name evidence="1" type="ORF">F5983_22380</name>
</gene>
<protein>
    <submittedName>
        <fullName evidence="1">Uncharacterized protein</fullName>
    </submittedName>
</protein>
<dbReference type="AlphaFoldDB" id="A0A5N5EIA1"/>